<name>A0ACD3SS51_9BURK</name>
<accession>A0ACD3SS51</accession>
<reference evidence="1" key="1">
    <citation type="submission" date="2019-05" db="EMBL/GenBank/DDBJ databases">
        <title>Revised genome assembly of Burkholderiaceae (previously Ralstonia) sp. PBA.</title>
        <authorList>
            <person name="Gan H.M."/>
        </authorList>
    </citation>
    <scope>NUCLEOTIDE SEQUENCE</scope>
    <source>
        <strain evidence="1">PBA</strain>
    </source>
</reference>
<sequence>MLMQQLRGLWEFRLVFSHLVFQHLTLRYRRTALGFLWTLMNPLFTMVITSVVFSLMMRMNVRSFGVFLFSGLIPWMLFSNCVSQGGSAILENEALVKKIYIPKQIFVMAKCVGLLIDALLSFVCLFLIAIFVGANITPALLVLPISFLITFLFSLGFAMVMSVAVVYFRDAQHIVGIGLQVGYYLTPIIYPISIIPEKFYWAFYYNPMYYFIELFRAPIYDGVIPGAYIYIITGIGAIISLLLGVFVFSKGENDIVFRL</sequence>
<dbReference type="EMBL" id="AKCV02000013">
    <property type="protein sequence ID" value="TMS59104.1"/>
    <property type="molecule type" value="Genomic_DNA"/>
</dbReference>
<proteinExistence type="predicted"/>
<comment type="caution">
    <text evidence="1">The sequence shown here is derived from an EMBL/GenBank/DDBJ whole genome shotgun (WGS) entry which is preliminary data.</text>
</comment>
<dbReference type="Proteomes" id="UP000004277">
    <property type="component" value="Unassembled WGS sequence"/>
</dbReference>
<organism evidence="1 2">
    <name type="scientific">Imbroritus primus</name>
    <dbReference type="NCBI Taxonomy" id="3058603"/>
    <lineage>
        <taxon>Bacteria</taxon>
        <taxon>Pseudomonadati</taxon>
        <taxon>Pseudomonadota</taxon>
        <taxon>Betaproteobacteria</taxon>
        <taxon>Burkholderiales</taxon>
        <taxon>Burkholderiaceae</taxon>
        <taxon>Imbroritus</taxon>
    </lineage>
</organism>
<gene>
    <name evidence="1" type="ORF">MW7_004325</name>
</gene>
<evidence type="ECO:0000313" key="1">
    <source>
        <dbReference type="EMBL" id="TMS59104.1"/>
    </source>
</evidence>
<protein>
    <submittedName>
        <fullName evidence="1">ABC transporter permease</fullName>
    </submittedName>
</protein>
<evidence type="ECO:0000313" key="2">
    <source>
        <dbReference type="Proteomes" id="UP000004277"/>
    </source>
</evidence>
<keyword evidence="2" id="KW-1185">Reference proteome</keyword>